<keyword evidence="6 11" id="KW-0472">Membrane</keyword>
<evidence type="ECO:0000256" key="6">
    <source>
        <dbReference type="ARBA" id="ARBA00023136"/>
    </source>
</evidence>
<feature type="transmembrane region" description="Helical" evidence="11">
    <location>
        <begin position="341"/>
        <end position="360"/>
    </location>
</feature>
<evidence type="ECO:0000256" key="1">
    <source>
        <dbReference type="ARBA" id="ARBA00004141"/>
    </source>
</evidence>
<dbReference type="SUPFAM" id="SSF53850">
    <property type="entry name" value="Periplasmic binding protein-like II"/>
    <property type="match status" value="1"/>
</dbReference>
<accession>A0A183AQH1</accession>
<evidence type="ECO:0000256" key="3">
    <source>
        <dbReference type="ARBA" id="ARBA00022692"/>
    </source>
</evidence>
<dbReference type="EMBL" id="UZAN01047070">
    <property type="protein sequence ID" value="VDP84977.1"/>
    <property type="molecule type" value="Genomic_DNA"/>
</dbReference>
<protein>
    <submittedName>
        <fullName evidence="15">PBPe domain-containing protein</fullName>
    </submittedName>
</protein>
<dbReference type="Gene3D" id="3.40.190.10">
    <property type="entry name" value="Periplasmic binding protein-like II"/>
    <property type="match status" value="3"/>
</dbReference>
<evidence type="ECO:0000256" key="5">
    <source>
        <dbReference type="ARBA" id="ARBA00023065"/>
    </source>
</evidence>
<reference evidence="13 14" key="2">
    <citation type="submission" date="2018-11" db="EMBL/GenBank/DDBJ databases">
        <authorList>
            <consortium name="Pathogen Informatics"/>
        </authorList>
    </citation>
    <scope>NUCLEOTIDE SEQUENCE [LARGE SCALE GENOMIC DNA]</scope>
    <source>
        <strain evidence="13 14">Egypt</strain>
    </source>
</reference>
<dbReference type="GO" id="GO:0016020">
    <property type="term" value="C:membrane"/>
    <property type="evidence" value="ECO:0007669"/>
    <property type="project" value="UniProtKB-SubCell"/>
</dbReference>
<reference evidence="15" key="1">
    <citation type="submission" date="2016-06" db="UniProtKB">
        <authorList>
            <consortium name="WormBaseParasite"/>
        </authorList>
    </citation>
    <scope>IDENTIFICATION</scope>
</reference>
<organism evidence="15">
    <name type="scientific">Echinostoma caproni</name>
    <dbReference type="NCBI Taxonomy" id="27848"/>
    <lineage>
        <taxon>Eukaryota</taxon>
        <taxon>Metazoa</taxon>
        <taxon>Spiralia</taxon>
        <taxon>Lophotrochozoa</taxon>
        <taxon>Platyhelminthes</taxon>
        <taxon>Trematoda</taxon>
        <taxon>Digenea</taxon>
        <taxon>Plagiorchiida</taxon>
        <taxon>Echinostomata</taxon>
        <taxon>Echinostomatoidea</taxon>
        <taxon>Echinostomatidae</taxon>
        <taxon>Echinostoma</taxon>
    </lineage>
</organism>
<feature type="domain" description="Ionotropic glutamate receptor C-terminal" evidence="12">
    <location>
        <begin position="61"/>
        <end position="322"/>
    </location>
</feature>
<evidence type="ECO:0000256" key="9">
    <source>
        <dbReference type="ARBA" id="ARBA00023286"/>
    </source>
</evidence>
<evidence type="ECO:0000256" key="4">
    <source>
        <dbReference type="ARBA" id="ARBA00022989"/>
    </source>
</evidence>
<evidence type="ECO:0000313" key="13">
    <source>
        <dbReference type="EMBL" id="VDP84977.1"/>
    </source>
</evidence>
<dbReference type="InterPro" id="IPR001638">
    <property type="entry name" value="Solute-binding_3/MltF_N"/>
</dbReference>
<evidence type="ECO:0000256" key="10">
    <source>
        <dbReference type="ARBA" id="ARBA00023303"/>
    </source>
</evidence>
<evidence type="ECO:0000256" key="7">
    <source>
        <dbReference type="ARBA" id="ARBA00023170"/>
    </source>
</evidence>
<feature type="transmembrane region" description="Helical" evidence="11">
    <location>
        <begin position="141"/>
        <end position="168"/>
    </location>
</feature>
<name>A0A183AQH1_9TREM</name>
<keyword evidence="2" id="KW-0813">Transport</keyword>
<dbReference type="InterPro" id="IPR001320">
    <property type="entry name" value="Iontro_rcpt_C"/>
</dbReference>
<dbReference type="SMART" id="SM00079">
    <property type="entry name" value="PBPe"/>
    <property type="match status" value="1"/>
</dbReference>
<evidence type="ECO:0000256" key="8">
    <source>
        <dbReference type="ARBA" id="ARBA00023180"/>
    </source>
</evidence>
<keyword evidence="8" id="KW-0325">Glycoprotein</keyword>
<dbReference type="AlphaFoldDB" id="A0A183AQH1"/>
<keyword evidence="9" id="KW-1071">Ligand-gated ion channel</keyword>
<keyword evidence="4 11" id="KW-1133">Transmembrane helix</keyword>
<keyword evidence="3 11" id="KW-0812">Transmembrane</keyword>
<keyword evidence="5" id="KW-0406">Ion transport</keyword>
<dbReference type="InterPro" id="IPR015683">
    <property type="entry name" value="Ionotropic_Glu_rcpt"/>
</dbReference>
<keyword evidence="7" id="KW-0675">Receptor</keyword>
<evidence type="ECO:0000256" key="2">
    <source>
        <dbReference type="ARBA" id="ARBA00022448"/>
    </source>
</evidence>
<evidence type="ECO:0000313" key="15">
    <source>
        <dbReference type="WBParaSite" id="ECPE_0000923401-mRNA-1"/>
    </source>
</evidence>
<comment type="subcellular location">
    <subcellularLocation>
        <location evidence="1">Membrane</location>
        <topology evidence="1">Multi-pass membrane protein</topology>
    </subcellularLocation>
</comment>
<evidence type="ECO:0000256" key="11">
    <source>
        <dbReference type="SAM" id="Phobius"/>
    </source>
</evidence>
<evidence type="ECO:0000313" key="14">
    <source>
        <dbReference type="Proteomes" id="UP000272942"/>
    </source>
</evidence>
<dbReference type="PANTHER" id="PTHR18966">
    <property type="entry name" value="IONOTROPIC GLUTAMATE RECEPTOR"/>
    <property type="match status" value="1"/>
</dbReference>
<keyword evidence="10" id="KW-0407">Ion channel</keyword>
<keyword evidence="14" id="KW-1185">Reference proteome</keyword>
<dbReference type="WBParaSite" id="ECPE_0000923401-mRNA-1">
    <property type="protein sequence ID" value="ECPE_0000923401-mRNA-1"/>
    <property type="gene ID" value="ECPE_0000923401"/>
</dbReference>
<dbReference type="Pfam" id="PF00497">
    <property type="entry name" value="SBP_bac_3"/>
    <property type="match status" value="1"/>
</dbReference>
<dbReference type="Proteomes" id="UP000272942">
    <property type="component" value="Unassembled WGS sequence"/>
</dbReference>
<gene>
    <name evidence="13" type="ORF">ECPE_LOCUS9206</name>
</gene>
<proteinExistence type="predicted"/>
<dbReference type="GO" id="GO:0015276">
    <property type="term" value="F:ligand-gated monoatomic ion channel activity"/>
    <property type="evidence" value="ECO:0007669"/>
    <property type="project" value="InterPro"/>
</dbReference>
<sequence>MGEIAFNGTYFNKNSKFRLYLCSLSAIASASYCQDMGSTYSYAYNSMETETKLTPIVSPNRLRVSVIHEVYFGMPANPYALPSVTHMLTNAYHCQQKADVGLGPIVKNQERLTVVDFSIPYYESAGLVIVAKREKLNTLPVAFFLEFLTVECWMCVFALILIFILIFWGMDLLTPYSWRYTPDSQRPEGTAILNLNESAWFIFTSCLQQDQWSGSFFVSRYPITERYGTCFLRMKSWGFAKDTNHLIDLIEQNWIVFMESSLASYYVQRSCNMKTIGERIGSWNYGIVLPKNSALTSMLDKALLQLKADSILETIAEKWWIKNNTNCMDLESTGLLLYELGGVYLTFATSIVTSLFLFGLERLVWKLKKVDLSEVS</sequence>
<evidence type="ECO:0000259" key="12">
    <source>
        <dbReference type="SMART" id="SM00079"/>
    </source>
</evidence>
<dbReference type="Gene3D" id="1.10.287.70">
    <property type="match status" value="1"/>
</dbReference>
<dbReference type="OrthoDB" id="5984008at2759"/>